<sequence length="45" mass="4862">MLYFLENWAVCAVFFGLEGVNVFCFCRTEAGASAFSDDPSVSGGF</sequence>
<reference evidence="1 2" key="1">
    <citation type="submission" date="2014-12" db="EMBL/GenBank/DDBJ databases">
        <title>Genome sequence of Morococcus cerebrosus.</title>
        <authorList>
            <person name="Shin S.-K."/>
            <person name="Yi H."/>
        </authorList>
    </citation>
    <scope>NUCLEOTIDE SEQUENCE [LARGE SCALE GENOMIC DNA]</scope>
    <source>
        <strain evidence="1 2">CIP 81.93</strain>
    </source>
</reference>
<gene>
    <name evidence="1" type="ORF">MCC93_00750</name>
</gene>
<name>A0A0C1ELU1_9NEIS</name>
<evidence type="ECO:0000313" key="2">
    <source>
        <dbReference type="Proteomes" id="UP000031390"/>
    </source>
</evidence>
<protein>
    <submittedName>
        <fullName evidence="1">Uncharacterized protein</fullName>
    </submittedName>
</protein>
<accession>A0A0C1ELU1</accession>
<dbReference type="AlphaFoldDB" id="A0A0C1ELU1"/>
<dbReference type="Proteomes" id="UP000031390">
    <property type="component" value="Unassembled WGS sequence"/>
</dbReference>
<proteinExistence type="predicted"/>
<evidence type="ECO:0000313" key="1">
    <source>
        <dbReference type="EMBL" id="KIC13201.1"/>
    </source>
</evidence>
<dbReference type="EMBL" id="JUFZ01000003">
    <property type="protein sequence ID" value="KIC13201.1"/>
    <property type="molecule type" value="Genomic_DNA"/>
</dbReference>
<comment type="caution">
    <text evidence="1">The sequence shown here is derived from an EMBL/GenBank/DDBJ whole genome shotgun (WGS) entry which is preliminary data.</text>
</comment>
<organism evidence="1 2">
    <name type="scientific">Morococcus cerebrosus</name>
    <dbReference type="NCBI Taxonomy" id="1056807"/>
    <lineage>
        <taxon>Bacteria</taxon>
        <taxon>Pseudomonadati</taxon>
        <taxon>Pseudomonadota</taxon>
        <taxon>Betaproteobacteria</taxon>
        <taxon>Neisseriales</taxon>
        <taxon>Neisseriaceae</taxon>
        <taxon>Morococcus</taxon>
    </lineage>
</organism>